<sequence length="343" mass="39081">MEAVSDCYTSRHIQFRKTTSKQYDTFEHLDFKSTQTSRPVRVVIIYRPPTTSVQSFFDEFATYVNEIVVTRQDILIVVDFNLPCELNSAPGVKVLNDMLAENNLKQHVTEPTHMKGHMLDLVITHSSSSIVSSTSAYPSSISDHYSVVFRLSSASPVPTRAVKQLRDIRGLDFVRLETDISSRLASVDTTLDVNTMVGQYEHAVLSTIDLHAPLTVRMKACRRKEPWYNDDIHEARALRRATEKRWRPTKLELHCLQIFVEHRTAVNNIIKRAKCAQYESVLSSLDQRTCFHVVNILLKPPGIILPQSSNTEALCNDFATYFAEKTQGIRMQIPFSFNVCTII</sequence>
<dbReference type="Proteomes" id="UP001209878">
    <property type="component" value="Unassembled WGS sequence"/>
</dbReference>
<dbReference type="PANTHER" id="PTHR46670">
    <property type="entry name" value="ENDO/EXONUCLEASE/PHOSPHATASE DOMAIN-CONTAINING PROTEIN"/>
    <property type="match status" value="1"/>
</dbReference>
<keyword evidence="3" id="KW-1185">Reference proteome</keyword>
<dbReference type="InterPro" id="IPR005135">
    <property type="entry name" value="Endo/exonuclease/phosphatase"/>
</dbReference>
<protein>
    <recommendedName>
        <fullName evidence="1">Endonuclease/exonuclease/phosphatase domain-containing protein</fullName>
    </recommendedName>
</protein>
<evidence type="ECO:0000313" key="3">
    <source>
        <dbReference type="Proteomes" id="UP001209878"/>
    </source>
</evidence>
<dbReference type="InterPro" id="IPR036691">
    <property type="entry name" value="Endo/exonu/phosph_ase_sf"/>
</dbReference>
<dbReference type="SUPFAM" id="SSF56219">
    <property type="entry name" value="DNase I-like"/>
    <property type="match status" value="1"/>
</dbReference>
<dbReference type="GO" id="GO:0003824">
    <property type="term" value="F:catalytic activity"/>
    <property type="evidence" value="ECO:0007669"/>
    <property type="project" value="InterPro"/>
</dbReference>
<reference evidence="2" key="1">
    <citation type="journal article" date="2023" name="Mol. Biol. Evol.">
        <title>Third-Generation Sequencing Reveals the Adaptive Role of the Epigenome in Three Deep-Sea Polychaetes.</title>
        <authorList>
            <person name="Perez M."/>
            <person name="Aroh O."/>
            <person name="Sun Y."/>
            <person name="Lan Y."/>
            <person name="Juniper S.K."/>
            <person name="Young C.R."/>
            <person name="Angers B."/>
            <person name="Qian P.Y."/>
        </authorList>
    </citation>
    <scope>NUCLEOTIDE SEQUENCE</scope>
    <source>
        <strain evidence="2">R07B-5</strain>
    </source>
</reference>
<dbReference type="Pfam" id="PF14529">
    <property type="entry name" value="Exo_endo_phos_2"/>
    <property type="match status" value="1"/>
</dbReference>
<gene>
    <name evidence="2" type="ORF">NP493_246g02067</name>
</gene>
<proteinExistence type="predicted"/>
<accession>A0AAD9UD84</accession>
<evidence type="ECO:0000259" key="1">
    <source>
        <dbReference type="Pfam" id="PF14529"/>
    </source>
</evidence>
<dbReference type="Gene3D" id="3.60.10.10">
    <property type="entry name" value="Endonuclease/exonuclease/phosphatase"/>
    <property type="match status" value="1"/>
</dbReference>
<dbReference type="AlphaFoldDB" id="A0AAD9UD84"/>
<dbReference type="EMBL" id="JAODUO010000245">
    <property type="protein sequence ID" value="KAK2185089.1"/>
    <property type="molecule type" value="Genomic_DNA"/>
</dbReference>
<organism evidence="2 3">
    <name type="scientific">Ridgeia piscesae</name>
    <name type="common">Tubeworm</name>
    <dbReference type="NCBI Taxonomy" id="27915"/>
    <lineage>
        <taxon>Eukaryota</taxon>
        <taxon>Metazoa</taxon>
        <taxon>Spiralia</taxon>
        <taxon>Lophotrochozoa</taxon>
        <taxon>Annelida</taxon>
        <taxon>Polychaeta</taxon>
        <taxon>Sedentaria</taxon>
        <taxon>Canalipalpata</taxon>
        <taxon>Sabellida</taxon>
        <taxon>Siboglinidae</taxon>
        <taxon>Ridgeia</taxon>
    </lineage>
</organism>
<evidence type="ECO:0000313" key="2">
    <source>
        <dbReference type="EMBL" id="KAK2185089.1"/>
    </source>
</evidence>
<name>A0AAD9UD84_RIDPI</name>
<dbReference type="PANTHER" id="PTHR46670:SF3">
    <property type="entry name" value="ENDONUCLEASE_EXONUCLEASE_PHOSPHATASE DOMAIN-CONTAINING PROTEIN"/>
    <property type="match status" value="1"/>
</dbReference>
<feature type="domain" description="Endonuclease/exonuclease/phosphatase" evidence="1">
    <location>
        <begin position="41"/>
        <end position="147"/>
    </location>
</feature>
<comment type="caution">
    <text evidence="2">The sequence shown here is derived from an EMBL/GenBank/DDBJ whole genome shotgun (WGS) entry which is preliminary data.</text>
</comment>